<feature type="domain" description="Release factor glutamine methyltransferase N-terminal" evidence="7">
    <location>
        <begin position="15"/>
        <end position="84"/>
    </location>
</feature>
<dbReference type="GO" id="GO:0032259">
    <property type="term" value="P:methylation"/>
    <property type="evidence" value="ECO:0007669"/>
    <property type="project" value="UniProtKB-KW"/>
</dbReference>
<dbReference type="SUPFAM" id="SSF53335">
    <property type="entry name" value="S-adenosyl-L-methionine-dependent methyltransferases"/>
    <property type="match status" value="1"/>
</dbReference>
<dbReference type="InterPro" id="IPR002052">
    <property type="entry name" value="DNA_methylase_N6_adenine_CS"/>
</dbReference>
<evidence type="ECO:0000313" key="9">
    <source>
        <dbReference type="Proteomes" id="UP000183047"/>
    </source>
</evidence>
<dbReference type="Gene3D" id="1.10.8.10">
    <property type="entry name" value="DNA helicase RuvA subunit, C-terminal domain"/>
    <property type="match status" value="1"/>
</dbReference>
<organism evidence="8 9">
    <name type="scientific">Butyrivibrio hungatei</name>
    <dbReference type="NCBI Taxonomy" id="185008"/>
    <lineage>
        <taxon>Bacteria</taxon>
        <taxon>Bacillati</taxon>
        <taxon>Bacillota</taxon>
        <taxon>Clostridia</taxon>
        <taxon>Lachnospirales</taxon>
        <taxon>Lachnospiraceae</taxon>
        <taxon>Butyrivibrio</taxon>
    </lineage>
</organism>
<dbReference type="Gene3D" id="3.40.50.150">
    <property type="entry name" value="Vaccinia Virus protein VP39"/>
    <property type="match status" value="1"/>
</dbReference>
<evidence type="ECO:0000313" key="8">
    <source>
        <dbReference type="EMBL" id="SCX93282.1"/>
    </source>
</evidence>
<protein>
    <recommendedName>
        <fullName evidence="5">Release factor glutamine methyltransferase</fullName>
        <shortName evidence="5">RF MTase</shortName>
        <ecNumber evidence="5">2.1.1.297</ecNumber>
    </recommendedName>
    <alternativeName>
        <fullName evidence="5">N5-glutamine methyltransferase PrmC</fullName>
    </alternativeName>
    <alternativeName>
        <fullName evidence="5">Protein-(glutamine-N5) MTase PrmC</fullName>
    </alternativeName>
    <alternativeName>
        <fullName evidence="5">Protein-glutamine N-methyltransferase PrmC</fullName>
    </alternativeName>
</protein>
<evidence type="ECO:0000259" key="7">
    <source>
        <dbReference type="Pfam" id="PF17827"/>
    </source>
</evidence>
<feature type="domain" description="Methyltransferase small" evidence="6">
    <location>
        <begin position="106"/>
        <end position="199"/>
    </location>
</feature>
<evidence type="ECO:0000256" key="3">
    <source>
        <dbReference type="ARBA" id="ARBA00022691"/>
    </source>
</evidence>
<dbReference type="NCBIfam" id="TIGR03534">
    <property type="entry name" value="RF_mod_PrmC"/>
    <property type="match status" value="1"/>
</dbReference>
<keyword evidence="9" id="KW-1185">Reference proteome</keyword>
<comment type="caution">
    <text evidence="5">Lacks conserved residue(s) required for the propagation of feature annotation.</text>
</comment>
<evidence type="ECO:0000256" key="5">
    <source>
        <dbReference type="HAMAP-Rule" id="MF_02126"/>
    </source>
</evidence>
<evidence type="ECO:0000256" key="1">
    <source>
        <dbReference type="ARBA" id="ARBA00022603"/>
    </source>
</evidence>
<dbReference type="PANTHER" id="PTHR18895:SF74">
    <property type="entry name" value="MTRF1L RELEASE FACTOR GLUTAMINE METHYLTRANSFERASE"/>
    <property type="match status" value="1"/>
</dbReference>
<dbReference type="InterPro" id="IPR040758">
    <property type="entry name" value="PrmC_N"/>
</dbReference>
<feature type="binding site" evidence="5">
    <location>
        <begin position="194"/>
        <end position="197"/>
    </location>
    <ligand>
        <name>substrate</name>
    </ligand>
</feature>
<feature type="binding site" evidence="5">
    <location>
        <position position="194"/>
    </location>
    <ligand>
        <name>S-adenosyl-L-methionine</name>
        <dbReference type="ChEBI" id="CHEBI:59789"/>
    </ligand>
</feature>
<dbReference type="HAMAP" id="MF_02126">
    <property type="entry name" value="RF_methyltr_PrmC"/>
    <property type="match status" value="1"/>
</dbReference>
<dbReference type="PROSITE" id="PS00092">
    <property type="entry name" value="N6_MTASE"/>
    <property type="match status" value="1"/>
</dbReference>
<dbReference type="GO" id="GO:0102559">
    <property type="term" value="F:peptide chain release factor N(5)-glutamine methyltransferase activity"/>
    <property type="evidence" value="ECO:0007669"/>
    <property type="project" value="UniProtKB-EC"/>
</dbReference>
<dbReference type="Pfam" id="PF05175">
    <property type="entry name" value="MTS"/>
    <property type="match status" value="1"/>
</dbReference>
<keyword evidence="3 5" id="KW-0949">S-adenosyl-L-methionine</keyword>
<dbReference type="EMBL" id="FMUR01000005">
    <property type="protein sequence ID" value="SCX93282.1"/>
    <property type="molecule type" value="Genomic_DNA"/>
</dbReference>
<sequence length="289" mass="32662">MTDNALRKNMNYKDCLEKGTENLERAGITEAKLDARLLLEYVCKTDHSTLFAHPDREVSDDEENLYEGFIARRVKREPVAYILGSMGFMGLSFDVSKDVLIPEQDTEILVEEALRFCEDKMRVLDLCTGSGCIALSILNYTNETEALCTDISEKAISVAKGNAEKMGLSERVEIVMTDLFPGKEVGKFDILVSNPPYIRSSVIDSLAPEVKDYEPRLALDGAEDGLVFYRRIAENAEDYLYSGAYIFLEIGYDQGDEVKELLEKQGKYHDIEVIKDYSGNDRVVRACYY</sequence>
<name>A0A1G5BSW4_9FIRM</name>
<evidence type="ECO:0000256" key="4">
    <source>
        <dbReference type="ARBA" id="ARBA00048391"/>
    </source>
</evidence>
<comment type="function">
    <text evidence="5">Methylates the class 1 translation termination release factors RF1/PrfA and RF2/PrfB on the glutamine residue of the universally conserved GGQ motif.</text>
</comment>
<keyword evidence="2 5" id="KW-0808">Transferase</keyword>
<comment type="similarity">
    <text evidence="5">Belongs to the protein N5-glutamine methyltransferase family. PrmC subfamily.</text>
</comment>
<dbReference type="PANTHER" id="PTHR18895">
    <property type="entry name" value="HEMK METHYLTRANSFERASE"/>
    <property type="match status" value="1"/>
</dbReference>
<dbReference type="InterPro" id="IPR007848">
    <property type="entry name" value="Small_mtfrase_dom"/>
</dbReference>
<proteinExistence type="inferred from homology"/>
<dbReference type="CDD" id="cd02440">
    <property type="entry name" value="AdoMet_MTases"/>
    <property type="match status" value="1"/>
</dbReference>
<keyword evidence="1 5" id="KW-0489">Methyltransferase</keyword>
<dbReference type="EC" id="2.1.1.297" evidence="5"/>
<dbReference type="Proteomes" id="UP000183047">
    <property type="component" value="Unassembled WGS sequence"/>
</dbReference>
<dbReference type="NCBIfam" id="TIGR00536">
    <property type="entry name" value="hemK_fam"/>
    <property type="match status" value="1"/>
</dbReference>
<dbReference type="Pfam" id="PF17827">
    <property type="entry name" value="PrmC_N"/>
    <property type="match status" value="1"/>
</dbReference>
<dbReference type="InterPro" id="IPR050320">
    <property type="entry name" value="N5-glutamine_MTase"/>
</dbReference>
<dbReference type="InterPro" id="IPR004556">
    <property type="entry name" value="HemK-like"/>
</dbReference>
<reference evidence="9" key="1">
    <citation type="submission" date="2016-10" db="EMBL/GenBank/DDBJ databases">
        <authorList>
            <person name="Varghese N."/>
            <person name="Submissions S."/>
        </authorList>
    </citation>
    <scope>NUCLEOTIDE SEQUENCE [LARGE SCALE GENOMIC DNA]</scope>
    <source>
        <strain evidence="9">XBD2006</strain>
    </source>
</reference>
<gene>
    <name evidence="5" type="primary">prmC</name>
    <name evidence="8" type="ORF">SAMN02910451_00798</name>
</gene>
<comment type="catalytic activity">
    <reaction evidence="4 5">
        <text>L-glutaminyl-[peptide chain release factor] + S-adenosyl-L-methionine = N(5)-methyl-L-glutaminyl-[peptide chain release factor] + S-adenosyl-L-homocysteine + H(+)</text>
        <dbReference type="Rhea" id="RHEA:42896"/>
        <dbReference type="Rhea" id="RHEA-COMP:10271"/>
        <dbReference type="Rhea" id="RHEA-COMP:10272"/>
        <dbReference type="ChEBI" id="CHEBI:15378"/>
        <dbReference type="ChEBI" id="CHEBI:30011"/>
        <dbReference type="ChEBI" id="CHEBI:57856"/>
        <dbReference type="ChEBI" id="CHEBI:59789"/>
        <dbReference type="ChEBI" id="CHEBI:61891"/>
        <dbReference type="EC" id="2.1.1.297"/>
    </reaction>
</comment>
<accession>A0A1G5BSW4</accession>
<evidence type="ECO:0000259" key="6">
    <source>
        <dbReference type="Pfam" id="PF05175"/>
    </source>
</evidence>
<dbReference type="AlphaFoldDB" id="A0A1G5BSW4"/>
<dbReference type="InterPro" id="IPR029063">
    <property type="entry name" value="SAM-dependent_MTases_sf"/>
</dbReference>
<feature type="binding site" evidence="5">
    <location>
        <position position="150"/>
    </location>
    <ligand>
        <name>S-adenosyl-L-methionine</name>
        <dbReference type="ChEBI" id="CHEBI:59789"/>
    </ligand>
</feature>
<evidence type="ECO:0000256" key="2">
    <source>
        <dbReference type="ARBA" id="ARBA00022679"/>
    </source>
</evidence>
<dbReference type="GO" id="GO:0003676">
    <property type="term" value="F:nucleic acid binding"/>
    <property type="evidence" value="ECO:0007669"/>
    <property type="project" value="InterPro"/>
</dbReference>
<dbReference type="InterPro" id="IPR019874">
    <property type="entry name" value="RF_methyltr_PrmC"/>
</dbReference>